<feature type="region of interest" description="Disordered" evidence="1">
    <location>
        <begin position="1"/>
        <end position="51"/>
    </location>
</feature>
<evidence type="ECO:0000256" key="1">
    <source>
        <dbReference type="SAM" id="MobiDB-lite"/>
    </source>
</evidence>
<evidence type="ECO:0000313" key="2">
    <source>
        <dbReference type="EMBL" id="CAJ1964957.1"/>
    </source>
</evidence>
<feature type="compositionally biased region" description="Polar residues" evidence="1">
    <location>
        <begin position="34"/>
        <end position="51"/>
    </location>
</feature>
<dbReference type="EMBL" id="CAKOGP040002202">
    <property type="protein sequence ID" value="CAJ1964957.1"/>
    <property type="molecule type" value="Genomic_DNA"/>
</dbReference>
<dbReference type="Proteomes" id="UP001295423">
    <property type="component" value="Unassembled WGS sequence"/>
</dbReference>
<organism evidence="2 3">
    <name type="scientific">Cylindrotheca closterium</name>
    <dbReference type="NCBI Taxonomy" id="2856"/>
    <lineage>
        <taxon>Eukaryota</taxon>
        <taxon>Sar</taxon>
        <taxon>Stramenopiles</taxon>
        <taxon>Ochrophyta</taxon>
        <taxon>Bacillariophyta</taxon>
        <taxon>Bacillariophyceae</taxon>
        <taxon>Bacillariophycidae</taxon>
        <taxon>Bacillariales</taxon>
        <taxon>Bacillariaceae</taxon>
        <taxon>Cylindrotheca</taxon>
    </lineage>
</organism>
<accession>A0AAD2G6T8</accession>
<dbReference type="AlphaFoldDB" id="A0AAD2G6T8"/>
<sequence length="255" mass="29115">MAFQKLKKRLLKKKSPRTNNGVDLKSSADDSQRTCRTMVSDSPPSSRTVLESTPELVQPAMYGYEDAAPDAAAKSLSLDPYGYEVHDPSPVAARPRRSSMKGLDPTRPPRRRHSISFEKEVKVNKVVPIATMVKDKGDMWLQGQDYSRIANKVNRIVERSASGKGDKFCVRGLEHMIERRAGKEDEPRTEAWDTVLDEQHTQCVTGNYSEETLSQKYILCSKQSRMEAKLRALQDEQEVSRYLEETRHYCRRMSM</sequence>
<gene>
    <name evidence="2" type="ORF">CYCCA115_LOCUS20878</name>
</gene>
<evidence type="ECO:0000313" key="3">
    <source>
        <dbReference type="Proteomes" id="UP001295423"/>
    </source>
</evidence>
<proteinExistence type="predicted"/>
<feature type="region of interest" description="Disordered" evidence="1">
    <location>
        <begin position="87"/>
        <end position="111"/>
    </location>
</feature>
<protein>
    <submittedName>
        <fullName evidence="2">Uncharacterized protein</fullName>
    </submittedName>
</protein>
<keyword evidence="3" id="KW-1185">Reference proteome</keyword>
<reference evidence="2" key="1">
    <citation type="submission" date="2023-08" db="EMBL/GenBank/DDBJ databases">
        <authorList>
            <person name="Audoor S."/>
            <person name="Bilcke G."/>
        </authorList>
    </citation>
    <scope>NUCLEOTIDE SEQUENCE</scope>
</reference>
<name>A0AAD2G6T8_9STRA</name>
<feature type="compositionally biased region" description="Basic residues" evidence="1">
    <location>
        <begin position="1"/>
        <end position="16"/>
    </location>
</feature>
<comment type="caution">
    <text evidence="2">The sequence shown here is derived from an EMBL/GenBank/DDBJ whole genome shotgun (WGS) entry which is preliminary data.</text>
</comment>